<keyword evidence="5" id="KW-1133">Transmembrane helix</keyword>
<dbReference type="EMBL" id="AKKU01000012">
    <property type="protein sequence ID" value="EIW89316.1"/>
    <property type="molecule type" value="Genomic_DNA"/>
</dbReference>
<comment type="subcellular location">
    <subcellularLocation>
        <location evidence="7">Cell inner membrane</location>
    </subcellularLocation>
    <subcellularLocation>
        <location evidence="1">Cell membrane</location>
        <topology evidence="1">Single-pass membrane protein</topology>
    </subcellularLocation>
</comment>
<dbReference type="Gene3D" id="1.10.10.880">
    <property type="entry name" value="Anti sigma-E protein RseA, N-terminal domain"/>
    <property type="match status" value="1"/>
</dbReference>
<evidence type="ECO:0000313" key="10">
    <source>
        <dbReference type="EMBL" id="EIW89316.1"/>
    </source>
</evidence>
<keyword evidence="3 7" id="KW-1003">Cell membrane</keyword>
<keyword evidence="6 7" id="KW-0472">Membrane</keyword>
<evidence type="ECO:0000256" key="7">
    <source>
        <dbReference type="PIRNR" id="PIRNR016938"/>
    </source>
</evidence>
<gene>
    <name evidence="10" type="ORF">AGRI_07505</name>
</gene>
<evidence type="ECO:0000259" key="8">
    <source>
        <dbReference type="Pfam" id="PF03872"/>
    </source>
</evidence>
<dbReference type="CDD" id="cd16328">
    <property type="entry name" value="RseA_N"/>
    <property type="match status" value="1"/>
</dbReference>
<evidence type="ECO:0000256" key="2">
    <source>
        <dbReference type="ARBA" id="ARBA00005837"/>
    </source>
</evidence>
<feature type="domain" description="Anti sigma-E protein RseA N-terminal" evidence="8">
    <location>
        <begin position="6"/>
        <end position="85"/>
    </location>
</feature>
<dbReference type="eggNOG" id="COG3073">
    <property type="taxonomic scope" value="Bacteria"/>
</dbReference>
<accession>I8U7P4</accession>
<evidence type="ECO:0000256" key="5">
    <source>
        <dbReference type="ARBA" id="ARBA00022989"/>
    </source>
</evidence>
<dbReference type="InterPro" id="IPR036147">
    <property type="entry name" value="Anti-sigma_E_RseA_N_sf"/>
</dbReference>
<dbReference type="PIRSF" id="PIRSF016938">
    <property type="entry name" value="RseA"/>
    <property type="match status" value="1"/>
</dbReference>
<dbReference type="PANTHER" id="PTHR38104:SF1">
    <property type="entry name" value="ANTI-SIGMA-E FACTOR RSEA"/>
    <property type="match status" value="1"/>
</dbReference>
<comment type="subunit">
    <text evidence="7">Interacts 1:1 with ECF RNA polymerase sigma-E (RpoE); this inhibits the interaction of sigma-E with the RNA polymerase catalytic core and leads to a decreased expression of sigma-E-regulated genes. Interacts with RseB.</text>
</comment>
<dbReference type="InterPro" id="IPR052383">
    <property type="entry name" value="Anti-sigma-E_RseA-like"/>
</dbReference>
<keyword evidence="11" id="KW-1185">Reference proteome</keyword>
<organism evidence="10 11">
    <name type="scientific">Alishewanella agri BL06</name>
    <dbReference type="NCBI Taxonomy" id="1195246"/>
    <lineage>
        <taxon>Bacteria</taxon>
        <taxon>Pseudomonadati</taxon>
        <taxon>Pseudomonadota</taxon>
        <taxon>Gammaproteobacteria</taxon>
        <taxon>Alteromonadales</taxon>
        <taxon>Alteromonadaceae</taxon>
        <taxon>Alishewanella</taxon>
    </lineage>
</organism>
<dbReference type="GO" id="GO:0005886">
    <property type="term" value="C:plasma membrane"/>
    <property type="evidence" value="ECO:0007669"/>
    <property type="project" value="UniProtKB-SubCell"/>
</dbReference>
<evidence type="ECO:0000256" key="6">
    <source>
        <dbReference type="ARBA" id="ARBA00023136"/>
    </source>
</evidence>
<protein>
    <recommendedName>
        <fullName evidence="7">Anti-sigma-E factor RseA</fullName>
    </recommendedName>
    <alternativeName>
        <fullName evidence="7">Regulator of SigE</fullName>
    </alternativeName>
    <alternativeName>
        <fullName evidence="7">Sigma-E anti-sigma factor RseA</fullName>
    </alternativeName>
    <alternativeName>
        <fullName evidence="7">Sigma-E factor negative regulatory protein</fullName>
    </alternativeName>
</protein>
<dbReference type="PANTHER" id="PTHR38104">
    <property type="match status" value="1"/>
</dbReference>
<feature type="domain" description="Anti sigma-E protein RseA C-terminal" evidence="9">
    <location>
        <begin position="131"/>
        <end position="186"/>
    </location>
</feature>
<evidence type="ECO:0000256" key="4">
    <source>
        <dbReference type="ARBA" id="ARBA00022692"/>
    </source>
</evidence>
<dbReference type="Pfam" id="PF03872">
    <property type="entry name" value="RseA_N"/>
    <property type="match status" value="1"/>
</dbReference>
<evidence type="ECO:0000256" key="3">
    <source>
        <dbReference type="ARBA" id="ARBA00022475"/>
    </source>
</evidence>
<dbReference type="RefSeq" id="WP_008984382.1">
    <property type="nucleotide sequence ID" value="NZ_AKKU01000012.1"/>
</dbReference>
<reference evidence="10 11" key="1">
    <citation type="journal article" date="2012" name="J. Bacteriol.">
        <title>Genome Sequence of Pectin-Degrading Alishewanella agri, Isolated from Landfill Soil.</title>
        <authorList>
            <person name="Kim J."/>
            <person name="Jung J."/>
            <person name="Sung J.S."/>
            <person name="Chun J."/>
            <person name="Park W."/>
        </authorList>
    </citation>
    <scope>NUCLEOTIDE SEQUENCE [LARGE SCALE GENOMIC DNA]</scope>
    <source>
        <strain evidence="10 11">BL06</strain>
    </source>
</reference>
<dbReference type="Pfam" id="PF03873">
    <property type="entry name" value="RseA_C"/>
    <property type="match status" value="1"/>
</dbReference>
<evidence type="ECO:0000259" key="9">
    <source>
        <dbReference type="Pfam" id="PF03873"/>
    </source>
</evidence>
<evidence type="ECO:0000313" key="11">
    <source>
        <dbReference type="Proteomes" id="UP000035062"/>
    </source>
</evidence>
<evidence type="ECO:0000256" key="1">
    <source>
        <dbReference type="ARBA" id="ARBA00004162"/>
    </source>
</evidence>
<dbReference type="SUPFAM" id="SSF89069">
    <property type="entry name" value="N-terminal, cytoplasmic domain of anti-sigmaE factor RseA"/>
    <property type="match status" value="1"/>
</dbReference>
<keyword evidence="4" id="KW-0812">Transmembrane</keyword>
<comment type="similarity">
    <text evidence="2 7">Belongs to the RseA family.</text>
</comment>
<proteinExistence type="inferred from homology"/>
<dbReference type="AlphaFoldDB" id="I8U7P4"/>
<name>I8U7P4_9ALTE</name>
<dbReference type="STRING" id="1195246.AGRI_07505"/>
<dbReference type="GO" id="GO:0016989">
    <property type="term" value="F:sigma factor antagonist activity"/>
    <property type="evidence" value="ECO:0007669"/>
    <property type="project" value="InterPro"/>
</dbReference>
<comment type="caution">
    <text evidence="10">The sequence shown here is derived from an EMBL/GenBank/DDBJ whole genome shotgun (WGS) entry which is preliminary data.</text>
</comment>
<dbReference type="InterPro" id="IPR005573">
    <property type="entry name" value="Anti-sigma_E_RseA_C"/>
</dbReference>
<dbReference type="InterPro" id="IPR005572">
    <property type="entry name" value="Anti-sigma_E_RseA_N"/>
</dbReference>
<dbReference type="PATRIC" id="fig|1195246.3.peg.1475"/>
<keyword evidence="7" id="KW-0997">Cell inner membrane</keyword>
<comment type="function">
    <text evidence="7">An anti-sigma factor for extracytoplasmic function (ECF) sigma factor sigma-E (RpoE). ECF sigma factors are held in an inactive form by an anti-sigma factor until released by regulated intramembrane proteolysis (RIP). RIP occurs when an extracytoplasmic signal triggers a concerted proteolytic cascade to transmit information and elicit cellular responses. The membrane-spanning regulatory substrate protein is first cut periplasmically (site-1 protease, S1P, DegS), then within the membrane itself (site-2 protease, S2P, RseP), while cytoplasmic proteases finish degrading the anti-sigma factor, liberating sigma-E.</text>
</comment>
<sequence>MLSEKQEWLSQAADNQPLTAAQLDTLLQQPEQQKTLERYQLIGAVMRNEADSVLPVDFTAQFAAQLEQETTYQLQSQAGLLSRIKQSWQQAANAQWLKPAAQGAIAAGVALVAVFGVQQYQQPLEQEFNLPSPVLQTRPVAGFATPVSLSQTSVESRFAEQEQQAMLEQQRRLQALLQAHRQQVRLVEQTTEPEQEKREP</sequence>
<dbReference type="Proteomes" id="UP000035062">
    <property type="component" value="Unassembled WGS sequence"/>
</dbReference>
<dbReference type="InterPro" id="IPR026279">
    <property type="entry name" value="RseA"/>
</dbReference>